<proteinExistence type="predicted"/>
<protein>
    <submittedName>
        <fullName evidence="2">Alpha/beta fold hydrolase</fullName>
    </submittedName>
</protein>
<dbReference type="RefSeq" id="WP_138577690.1">
    <property type="nucleotide sequence ID" value="NZ_CP040818.1"/>
</dbReference>
<name>A0A5B8FVS1_9RHOB</name>
<evidence type="ECO:0000313" key="2">
    <source>
        <dbReference type="EMBL" id="QDL91484.1"/>
    </source>
</evidence>
<dbReference type="PRINTS" id="PR00111">
    <property type="entry name" value="ABHYDROLASE"/>
</dbReference>
<dbReference type="Pfam" id="PF12697">
    <property type="entry name" value="Abhydrolase_6"/>
    <property type="match status" value="1"/>
</dbReference>
<sequence length="268" mass="28066">MTDRSTPPLPGLAGFTRHSRVIGGIDTVWHEAGDGPPLVFLHGTGTFTGFEMARAWTASHRVILPFHPGFGESADDPEAGAIEDYVLHYLAFLDALELDAPALAGFSVGGWMAAEIALRQPARIRALVLAAPAGLGVAGAPPADLSGVGPAEVPGYLAHDPAVALRYFPDGPDPEFGARLGREMGALGRLVAAAPGGSARLARWRRRLTMPVLLVWGAEDRMIPAAQAPAWTAGLPDAQTLLVPGAGHLVFEEKPETAARVADFLAAR</sequence>
<keyword evidence="2" id="KW-0378">Hydrolase</keyword>
<dbReference type="InterPro" id="IPR029058">
    <property type="entry name" value="AB_hydrolase_fold"/>
</dbReference>
<feature type="domain" description="AB hydrolase-1" evidence="1">
    <location>
        <begin position="38"/>
        <end position="259"/>
    </location>
</feature>
<dbReference type="SUPFAM" id="SSF53474">
    <property type="entry name" value="alpha/beta-Hydrolases"/>
    <property type="match status" value="1"/>
</dbReference>
<evidence type="ECO:0000313" key="3">
    <source>
        <dbReference type="Proteomes" id="UP000305888"/>
    </source>
</evidence>
<keyword evidence="3" id="KW-1185">Reference proteome</keyword>
<dbReference type="Proteomes" id="UP000305888">
    <property type="component" value="Chromosome"/>
</dbReference>
<evidence type="ECO:0000259" key="1">
    <source>
        <dbReference type="Pfam" id="PF12697"/>
    </source>
</evidence>
<dbReference type="EMBL" id="CP040818">
    <property type="protein sequence ID" value="QDL91484.1"/>
    <property type="molecule type" value="Genomic_DNA"/>
</dbReference>
<gene>
    <name evidence="2" type="ORF">FDP22_06615</name>
</gene>
<accession>A0A5B8FVS1</accession>
<dbReference type="InterPro" id="IPR050228">
    <property type="entry name" value="Carboxylesterase_BioH"/>
</dbReference>
<dbReference type="PANTHER" id="PTHR43194">
    <property type="entry name" value="HYDROLASE ALPHA/BETA FOLD FAMILY"/>
    <property type="match status" value="1"/>
</dbReference>
<organism evidence="2 3">
    <name type="scientific">Paroceanicella profunda</name>
    <dbReference type="NCBI Taxonomy" id="2579971"/>
    <lineage>
        <taxon>Bacteria</taxon>
        <taxon>Pseudomonadati</taxon>
        <taxon>Pseudomonadota</taxon>
        <taxon>Alphaproteobacteria</taxon>
        <taxon>Rhodobacterales</taxon>
        <taxon>Paracoccaceae</taxon>
        <taxon>Paroceanicella</taxon>
    </lineage>
</organism>
<dbReference type="OrthoDB" id="9804723at2"/>
<dbReference type="PANTHER" id="PTHR43194:SF5">
    <property type="entry name" value="PIMELOYL-[ACYL-CARRIER PROTEIN] METHYL ESTER ESTERASE"/>
    <property type="match status" value="1"/>
</dbReference>
<dbReference type="InterPro" id="IPR000073">
    <property type="entry name" value="AB_hydrolase_1"/>
</dbReference>
<dbReference type="KEGG" id="ppru:FDP22_06615"/>
<reference evidence="2 3" key="1">
    <citation type="submission" date="2019-06" db="EMBL/GenBank/DDBJ databases">
        <title>Genome sequence of Rhodobacteraceae bacterium D4M1.</title>
        <authorList>
            <person name="Cao J."/>
        </authorList>
    </citation>
    <scope>NUCLEOTIDE SEQUENCE [LARGE SCALE GENOMIC DNA]</scope>
    <source>
        <strain evidence="2 3">D4M1</strain>
    </source>
</reference>
<dbReference type="AlphaFoldDB" id="A0A5B8FVS1"/>
<dbReference type="Gene3D" id="3.40.50.1820">
    <property type="entry name" value="alpha/beta hydrolase"/>
    <property type="match status" value="1"/>
</dbReference>
<dbReference type="GO" id="GO:0016787">
    <property type="term" value="F:hydrolase activity"/>
    <property type="evidence" value="ECO:0007669"/>
    <property type="project" value="UniProtKB-KW"/>
</dbReference>